<dbReference type="EMBL" id="JAQIZT010000001">
    <property type="protein sequence ID" value="KAJ7013364.1"/>
    <property type="molecule type" value="Genomic_DNA"/>
</dbReference>
<evidence type="ECO:0000313" key="2">
    <source>
        <dbReference type="Proteomes" id="UP001164929"/>
    </source>
</evidence>
<name>A0AAD6RQT0_9ROSI</name>
<proteinExistence type="predicted"/>
<organism evidence="1 2">
    <name type="scientific">Populus alba x Populus x berolinensis</name>
    <dbReference type="NCBI Taxonomy" id="444605"/>
    <lineage>
        <taxon>Eukaryota</taxon>
        <taxon>Viridiplantae</taxon>
        <taxon>Streptophyta</taxon>
        <taxon>Embryophyta</taxon>
        <taxon>Tracheophyta</taxon>
        <taxon>Spermatophyta</taxon>
        <taxon>Magnoliopsida</taxon>
        <taxon>eudicotyledons</taxon>
        <taxon>Gunneridae</taxon>
        <taxon>Pentapetalae</taxon>
        <taxon>rosids</taxon>
        <taxon>fabids</taxon>
        <taxon>Malpighiales</taxon>
        <taxon>Salicaceae</taxon>
        <taxon>Saliceae</taxon>
        <taxon>Populus</taxon>
    </lineage>
</organism>
<evidence type="ECO:0000313" key="1">
    <source>
        <dbReference type="EMBL" id="KAJ7013364.1"/>
    </source>
</evidence>
<accession>A0AAD6RQT0</accession>
<reference evidence="1 2" key="1">
    <citation type="journal article" date="2023" name="Mol. Ecol. Resour.">
        <title>Chromosome-level genome assembly of a triploid poplar Populus alba 'Berolinensis'.</title>
        <authorList>
            <person name="Chen S."/>
            <person name="Yu Y."/>
            <person name="Wang X."/>
            <person name="Wang S."/>
            <person name="Zhang T."/>
            <person name="Zhou Y."/>
            <person name="He R."/>
            <person name="Meng N."/>
            <person name="Wang Y."/>
            <person name="Liu W."/>
            <person name="Liu Z."/>
            <person name="Liu J."/>
            <person name="Guo Q."/>
            <person name="Huang H."/>
            <person name="Sederoff R.R."/>
            <person name="Wang G."/>
            <person name="Qu G."/>
            <person name="Chen S."/>
        </authorList>
    </citation>
    <scope>NUCLEOTIDE SEQUENCE [LARGE SCALE GENOMIC DNA]</scope>
    <source>
        <strain evidence="1">SC-2020</strain>
    </source>
</reference>
<dbReference type="Proteomes" id="UP001164929">
    <property type="component" value="Chromosome 1"/>
</dbReference>
<sequence>MNDFDHQESERNKGPQGLRFLANFGKSSRIPLLASSSLLLEKCCFSLLCSLGPLSLVLIRYLPLIIP</sequence>
<dbReference type="AlphaFoldDB" id="A0AAD6RQT0"/>
<protein>
    <submittedName>
        <fullName evidence="1">Uncharacterized protein</fullName>
    </submittedName>
</protein>
<keyword evidence="2" id="KW-1185">Reference proteome</keyword>
<gene>
    <name evidence="1" type="ORF">NC653_003141</name>
</gene>
<comment type="caution">
    <text evidence="1">The sequence shown here is derived from an EMBL/GenBank/DDBJ whole genome shotgun (WGS) entry which is preliminary data.</text>
</comment>